<organism evidence="1 2">
    <name type="scientific">Deinococcus multiflagellatus</name>
    <dbReference type="NCBI Taxonomy" id="1656887"/>
    <lineage>
        <taxon>Bacteria</taxon>
        <taxon>Thermotogati</taxon>
        <taxon>Deinococcota</taxon>
        <taxon>Deinococci</taxon>
        <taxon>Deinococcales</taxon>
        <taxon>Deinococcaceae</taxon>
        <taxon>Deinococcus</taxon>
    </lineage>
</organism>
<comment type="caution">
    <text evidence="1">The sequence shown here is derived from an EMBL/GenBank/DDBJ whole genome shotgun (WGS) entry which is preliminary data.</text>
</comment>
<dbReference type="RefSeq" id="WP_224612319.1">
    <property type="nucleotide sequence ID" value="NZ_JAIQXV010000026.1"/>
</dbReference>
<accession>A0ABW1ZSZ9</accession>
<gene>
    <name evidence="1" type="ORF">ACFP90_21480</name>
</gene>
<name>A0ABW1ZSZ9_9DEIO</name>
<proteinExistence type="predicted"/>
<sequence length="422" mass="47372">MPRLNRPAATQYERKGLARTYQLGGLTPDEARATFDDVADLMDRGFLHVTYTGMGELIVLTSLGLRAIPDDDLTPRSLSRSVDLAYERLCLAQLDWRVLAPGIRTGAERFGGLRRFPRVQTDQRDAYVVAQLSRGGTTSESIHRLAQRFRSTLAATQHDLVILSPSAVRGRQAAEQHRANLRFVHCLPQTEPGQPGQRVWTGEEVGDLWEVPPIQGPAITELQAAELKGAGVPDLTLEILQLVRKDRIERAHEALACDGVMTEGQLKRHFKLEAEDLPAVPFVQDLARPVHMRPNLEVPVRFLLATRTMGQAEVPHLAHRAGAGELRHQYGVPPSACEVVRPSRGTVRRRAEEPDAIWQRADGGRVAVEFDTGSYVRRVVEEKRDSFRQHFQGLVWGVVSERRQATVSSWLTQRVDLAQWWR</sequence>
<evidence type="ECO:0000313" key="1">
    <source>
        <dbReference type="EMBL" id="MFC6662632.1"/>
    </source>
</evidence>
<protein>
    <submittedName>
        <fullName evidence="1">Uncharacterized protein</fullName>
    </submittedName>
</protein>
<evidence type="ECO:0000313" key="2">
    <source>
        <dbReference type="Proteomes" id="UP001596317"/>
    </source>
</evidence>
<keyword evidence="2" id="KW-1185">Reference proteome</keyword>
<dbReference type="EMBL" id="JBHSWB010000002">
    <property type="protein sequence ID" value="MFC6662632.1"/>
    <property type="molecule type" value="Genomic_DNA"/>
</dbReference>
<reference evidence="2" key="1">
    <citation type="journal article" date="2019" name="Int. J. Syst. Evol. Microbiol.">
        <title>The Global Catalogue of Microorganisms (GCM) 10K type strain sequencing project: providing services to taxonomists for standard genome sequencing and annotation.</title>
        <authorList>
            <consortium name="The Broad Institute Genomics Platform"/>
            <consortium name="The Broad Institute Genome Sequencing Center for Infectious Disease"/>
            <person name="Wu L."/>
            <person name="Ma J."/>
        </authorList>
    </citation>
    <scope>NUCLEOTIDE SEQUENCE [LARGE SCALE GENOMIC DNA]</scope>
    <source>
        <strain evidence="2">CCUG 63830</strain>
    </source>
</reference>
<dbReference type="Proteomes" id="UP001596317">
    <property type="component" value="Unassembled WGS sequence"/>
</dbReference>